<accession>A0A1F8F6F7</accession>
<evidence type="ECO:0000256" key="5">
    <source>
        <dbReference type="ARBA" id="ARBA00018753"/>
    </source>
</evidence>
<dbReference type="NCBIfam" id="TIGR00398">
    <property type="entry name" value="metG"/>
    <property type="match status" value="1"/>
</dbReference>
<gene>
    <name evidence="19" type="ORF">A3C61_01265</name>
</gene>
<dbReference type="Gene3D" id="2.170.220.10">
    <property type="match status" value="1"/>
</dbReference>
<dbReference type="InterPro" id="IPR032678">
    <property type="entry name" value="tRNA-synt_1_cat_dom"/>
</dbReference>
<evidence type="ECO:0000256" key="2">
    <source>
        <dbReference type="ARBA" id="ARBA00003314"/>
    </source>
</evidence>
<dbReference type="SUPFAM" id="SSF47323">
    <property type="entry name" value="Anticodon-binding domain of a subclass of class I aminoacyl-tRNA synthetases"/>
    <property type="match status" value="1"/>
</dbReference>
<evidence type="ECO:0000256" key="1">
    <source>
        <dbReference type="ARBA" id="ARBA00001947"/>
    </source>
</evidence>
<evidence type="ECO:0000256" key="11">
    <source>
        <dbReference type="ARBA" id="ARBA00022840"/>
    </source>
</evidence>
<evidence type="ECO:0000256" key="12">
    <source>
        <dbReference type="ARBA" id="ARBA00022917"/>
    </source>
</evidence>
<keyword evidence="6" id="KW-0963">Cytoplasm</keyword>
<name>A0A1F8F6F7_9BACT</name>
<comment type="similarity">
    <text evidence="15">Belongs to the class-I aminoacyl-tRNA synthetase family.</text>
</comment>
<evidence type="ECO:0000259" key="18">
    <source>
        <dbReference type="Pfam" id="PF19303"/>
    </source>
</evidence>
<keyword evidence="9 15" id="KW-0547">Nucleotide-binding</keyword>
<feature type="domain" description="Methionyl/Leucyl tRNA synthetase" evidence="17">
    <location>
        <begin position="136"/>
        <end position="360"/>
    </location>
</feature>
<evidence type="ECO:0000259" key="17">
    <source>
        <dbReference type="Pfam" id="PF09334"/>
    </source>
</evidence>
<dbReference type="EC" id="6.1.1.10" evidence="4"/>
<dbReference type="Pfam" id="PF01406">
    <property type="entry name" value="tRNA-synt_1e"/>
    <property type="match status" value="1"/>
</dbReference>
<dbReference type="PANTHER" id="PTHR43326:SF1">
    <property type="entry name" value="METHIONINE--TRNA LIGASE, MITOCHONDRIAL"/>
    <property type="match status" value="1"/>
</dbReference>
<dbReference type="GO" id="GO:0005524">
    <property type="term" value="F:ATP binding"/>
    <property type="evidence" value="ECO:0007669"/>
    <property type="project" value="UniProtKB-KW"/>
</dbReference>
<dbReference type="Proteomes" id="UP000178908">
    <property type="component" value="Unassembled WGS sequence"/>
</dbReference>
<reference evidence="19 20" key="1">
    <citation type="journal article" date="2016" name="Nat. Commun.">
        <title>Thousands of microbial genomes shed light on interconnected biogeochemical processes in an aquifer system.</title>
        <authorList>
            <person name="Anantharaman K."/>
            <person name="Brown C.T."/>
            <person name="Hug L.A."/>
            <person name="Sharon I."/>
            <person name="Castelle C.J."/>
            <person name="Probst A.J."/>
            <person name="Thomas B.C."/>
            <person name="Singh A."/>
            <person name="Wilkins M.J."/>
            <person name="Karaoz U."/>
            <person name="Brodie E.L."/>
            <person name="Williams K.H."/>
            <person name="Hubbard S.S."/>
            <person name="Banfield J.F."/>
        </authorList>
    </citation>
    <scope>NUCLEOTIDE SEQUENCE [LARGE SCALE GENOMIC DNA]</scope>
</reference>
<dbReference type="PROSITE" id="PS00178">
    <property type="entry name" value="AA_TRNA_LIGASE_I"/>
    <property type="match status" value="1"/>
</dbReference>
<evidence type="ECO:0000256" key="3">
    <source>
        <dbReference type="ARBA" id="ARBA00004496"/>
    </source>
</evidence>
<dbReference type="CDD" id="cd07957">
    <property type="entry name" value="Anticodon_Ia_Met"/>
    <property type="match status" value="1"/>
</dbReference>
<evidence type="ECO:0000256" key="6">
    <source>
        <dbReference type="ARBA" id="ARBA00022490"/>
    </source>
</evidence>
<dbReference type="InterPro" id="IPR014758">
    <property type="entry name" value="Met-tRNA_synth"/>
</dbReference>
<comment type="function">
    <text evidence="2">Is required not only for elongation of protein synthesis but also for the initiation of all mRNA translation through initiator tRNA(fMet) aminoacylation.</text>
</comment>
<comment type="caution">
    <text evidence="19">The sequence shown here is derived from an EMBL/GenBank/DDBJ whole genome shotgun (WGS) entry which is preliminary data.</text>
</comment>
<evidence type="ECO:0000256" key="4">
    <source>
        <dbReference type="ARBA" id="ARBA00012838"/>
    </source>
</evidence>
<comment type="subcellular location">
    <subcellularLocation>
        <location evidence="3">Cytoplasm</location>
    </subcellularLocation>
</comment>
<dbReference type="Gene3D" id="3.40.50.620">
    <property type="entry name" value="HUPs"/>
    <property type="match status" value="1"/>
</dbReference>
<dbReference type="GO" id="GO:0006431">
    <property type="term" value="P:methionyl-tRNA aminoacylation"/>
    <property type="evidence" value="ECO:0007669"/>
    <property type="project" value="InterPro"/>
</dbReference>
<evidence type="ECO:0000256" key="13">
    <source>
        <dbReference type="ARBA" id="ARBA00023146"/>
    </source>
</evidence>
<keyword evidence="11 15" id="KW-0067">ATP-binding</keyword>
<dbReference type="InterPro" id="IPR033911">
    <property type="entry name" value="MetRS_core"/>
</dbReference>
<dbReference type="InterPro" id="IPR015413">
    <property type="entry name" value="Methionyl/Leucyl_tRNA_Synth"/>
</dbReference>
<dbReference type="Pfam" id="PF09334">
    <property type="entry name" value="tRNA-synt_1g"/>
    <property type="match status" value="1"/>
</dbReference>
<organism evidence="19 20">
    <name type="scientific">Candidatus Yanofskybacteria bacterium RIFCSPHIGHO2_02_FULL_39_10</name>
    <dbReference type="NCBI Taxonomy" id="1802674"/>
    <lineage>
        <taxon>Bacteria</taxon>
        <taxon>Candidatus Yanofskyibacteriota</taxon>
    </lineage>
</organism>
<evidence type="ECO:0000256" key="10">
    <source>
        <dbReference type="ARBA" id="ARBA00022833"/>
    </source>
</evidence>
<dbReference type="SUPFAM" id="SSF52374">
    <property type="entry name" value="Nucleotidylyl transferase"/>
    <property type="match status" value="1"/>
</dbReference>
<feature type="domain" description="tRNA synthetases class I catalytic" evidence="16">
    <location>
        <begin position="15"/>
        <end position="122"/>
    </location>
</feature>
<evidence type="ECO:0000256" key="14">
    <source>
        <dbReference type="ARBA" id="ARBA00030904"/>
    </source>
</evidence>
<comment type="cofactor">
    <cofactor evidence="1">
        <name>Zn(2+)</name>
        <dbReference type="ChEBI" id="CHEBI:29105"/>
    </cofactor>
</comment>
<dbReference type="AlphaFoldDB" id="A0A1F8F6F7"/>
<dbReference type="InterPro" id="IPR023457">
    <property type="entry name" value="Met-tRNA_synth_2"/>
</dbReference>
<dbReference type="EMBL" id="MGJO01000056">
    <property type="protein sequence ID" value="OGN08140.1"/>
    <property type="molecule type" value="Genomic_DNA"/>
</dbReference>
<dbReference type="GO" id="GO:0046872">
    <property type="term" value="F:metal ion binding"/>
    <property type="evidence" value="ECO:0007669"/>
    <property type="project" value="UniProtKB-KW"/>
</dbReference>
<evidence type="ECO:0000256" key="15">
    <source>
        <dbReference type="RuleBase" id="RU363039"/>
    </source>
</evidence>
<evidence type="ECO:0000256" key="9">
    <source>
        <dbReference type="ARBA" id="ARBA00022741"/>
    </source>
</evidence>
<keyword evidence="12 15" id="KW-0648">Protein biosynthesis</keyword>
<dbReference type="InterPro" id="IPR001412">
    <property type="entry name" value="aa-tRNA-synth_I_CS"/>
</dbReference>
<dbReference type="InterPro" id="IPR014729">
    <property type="entry name" value="Rossmann-like_a/b/a_fold"/>
</dbReference>
<dbReference type="FunFam" id="2.170.220.10:FF:000003">
    <property type="entry name" value="Methionine--tRNA ligase"/>
    <property type="match status" value="1"/>
</dbReference>
<dbReference type="PANTHER" id="PTHR43326">
    <property type="entry name" value="METHIONYL-TRNA SYNTHETASE"/>
    <property type="match status" value="1"/>
</dbReference>
<dbReference type="Pfam" id="PF19303">
    <property type="entry name" value="Anticodon_3"/>
    <property type="match status" value="1"/>
</dbReference>
<dbReference type="Gene3D" id="1.10.730.10">
    <property type="entry name" value="Isoleucyl-tRNA Synthetase, Domain 1"/>
    <property type="match status" value="1"/>
</dbReference>
<evidence type="ECO:0000256" key="7">
    <source>
        <dbReference type="ARBA" id="ARBA00022598"/>
    </source>
</evidence>
<keyword evidence="10" id="KW-0862">Zinc</keyword>
<dbReference type="InterPro" id="IPR009080">
    <property type="entry name" value="tRNAsynth_Ia_anticodon-bd"/>
</dbReference>
<dbReference type="CDD" id="cd00814">
    <property type="entry name" value="MetRS_core"/>
    <property type="match status" value="1"/>
</dbReference>
<evidence type="ECO:0000259" key="16">
    <source>
        <dbReference type="Pfam" id="PF01406"/>
    </source>
</evidence>
<dbReference type="InterPro" id="IPR041872">
    <property type="entry name" value="Anticodon_Met"/>
</dbReference>
<keyword evidence="7 15" id="KW-0436">Ligase</keyword>
<sequence>MNKFYITTSIPYLNGRPHIGHALEFVQADVLARYNRLLGEDVWFLSGTDEHGIKISRTAQANGKSEKEFTDELAEEFRLVLKKLNISNNDFIRTSDKERHWPGVNKIWLELVAKDDLYKKSYQGLYCAGCEAFLKKSDLVDGRCKIHNMKGLDVVEEENWFFRLSKYKKEIKKKIESDEFRIVPETRKNEIINLINDAEDVSFSRPVESLKWGIPVPNDPSQTIYVWADALTNYISALGYASGDTRFNKFWPADVHLVGKDILRFHALIWPAILLSAGLKLPESIYVHGFINVDGQKMSKTIGNIIDPFSVIEKYSADVVRYFLLREIPSGEDGDFSYKKLEDRYNGDLANGLGNLVQRTVTLIENNLAGELIYKPAMIEEEMKNKIDQLFKEYIKNLDSFLLHESLGKTWELIGVANKYVDDHKPWISVKENPEKFLVTMNNVVFILYNVAWMLTPFMPETADKIFKTLGADRDAKTLENYKFLVQKTPSSLNASKGQGAGLFPRLEK</sequence>
<keyword evidence="13 15" id="KW-0030">Aminoacyl-tRNA synthetase</keyword>
<dbReference type="GO" id="GO:0005737">
    <property type="term" value="C:cytoplasm"/>
    <property type="evidence" value="ECO:0007669"/>
    <property type="project" value="UniProtKB-SubCell"/>
</dbReference>
<proteinExistence type="inferred from homology"/>
<feature type="domain" description="Methionyl-tRNA synthetase anticodon-binding" evidence="18">
    <location>
        <begin position="379"/>
        <end position="476"/>
    </location>
</feature>
<keyword evidence="8" id="KW-0479">Metal-binding</keyword>
<evidence type="ECO:0000313" key="20">
    <source>
        <dbReference type="Proteomes" id="UP000178908"/>
    </source>
</evidence>
<dbReference type="PRINTS" id="PR01041">
    <property type="entry name" value="TRNASYNTHMET"/>
</dbReference>
<evidence type="ECO:0000313" key="19">
    <source>
        <dbReference type="EMBL" id="OGN08140.1"/>
    </source>
</evidence>
<evidence type="ECO:0000256" key="8">
    <source>
        <dbReference type="ARBA" id="ARBA00022723"/>
    </source>
</evidence>
<protein>
    <recommendedName>
        <fullName evidence="5">Methionine--tRNA ligase</fullName>
        <ecNumber evidence="4">6.1.1.10</ecNumber>
    </recommendedName>
    <alternativeName>
        <fullName evidence="14">Methionyl-tRNA synthetase</fullName>
    </alternativeName>
</protein>
<dbReference type="GO" id="GO:0004825">
    <property type="term" value="F:methionine-tRNA ligase activity"/>
    <property type="evidence" value="ECO:0007669"/>
    <property type="project" value="UniProtKB-EC"/>
</dbReference>